<evidence type="ECO:0000313" key="2">
    <source>
        <dbReference type="Proteomes" id="UP000324222"/>
    </source>
</evidence>
<dbReference type="EMBL" id="VSRR010024658">
    <property type="protein sequence ID" value="MPC66364.1"/>
    <property type="molecule type" value="Genomic_DNA"/>
</dbReference>
<organism evidence="1 2">
    <name type="scientific">Portunus trituberculatus</name>
    <name type="common">Swimming crab</name>
    <name type="synonym">Neptunus trituberculatus</name>
    <dbReference type="NCBI Taxonomy" id="210409"/>
    <lineage>
        <taxon>Eukaryota</taxon>
        <taxon>Metazoa</taxon>
        <taxon>Ecdysozoa</taxon>
        <taxon>Arthropoda</taxon>
        <taxon>Crustacea</taxon>
        <taxon>Multicrustacea</taxon>
        <taxon>Malacostraca</taxon>
        <taxon>Eumalacostraca</taxon>
        <taxon>Eucarida</taxon>
        <taxon>Decapoda</taxon>
        <taxon>Pleocyemata</taxon>
        <taxon>Brachyura</taxon>
        <taxon>Eubrachyura</taxon>
        <taxon>Portunoidea</taxon>
        <taxon>Portunidae</taxon>
        <taxon>Portuninae</taxon>
        <taxon>Portunus</taxon>
    </lineage>
</organism>
<keyword evidence="2" id="KW-1185">Reference proteome</keyword>
<name>A0A5B7HCA5_PORTR</name>
<accession>A0A5B7HCA5</accession>
<reference evidence="1 2" key="1">
    <citation type="submission" date="2019-05" db="EMBL/GenBank/DDBJ databases">
        <title>Another draft genome of Portunus trituberculatus and its Hox gene families provides insights of decapod evolution.</title>
        <authorList>
            <person name="Jeong J.-H."/>
            <person name="Song I."/>
            <person name="Kim S."/>
            <person name="Choi T."/>
            <person name="Kim D."/>
            <person name="Ryu S."/>
            <person name="Kim W."/>
        </authorList>
    </citation>
    <scope>NUCLEOTIDE SEQUENCE [LARGE SCALE GENOMIC DNA]</scope>
    <source>
        <tissue evidence="1">Muscle</tissue>
    </source>
</reference>
<evidence type="ECO:0000313" key="1">
    <source>
        <dbReference type="EMBL" id="MPC66364.1"/>
    </source>
</evidence>
<comment type="caution">
    <text evidence="1">The sequence shown here is derived from an EMBL/GenBank/DDBJ whole genome shotgun (WGS) entry which is preliminary data.</text>
</comment>
<sequence length="112" mass="12667">MSRRSPGRLASPWERGRALRLPDNGHSSLDCFDYLFRVNDVRRSVASTTHLQEAPWLLPRLRGREWLACVCMCVCSRAVRGLGRLEEGVGKEWRAGEGAASQGGEWCVLPWR</sequence>
<gene>
    <name evidence="1" type="ORF">E2C01_060511</name>
</gene>
<dbReference type="AlphaFoldDB" id="A0A5B7HCA5"/>
<proteinExistence type="predicted"/>
<dbReference type="Proteomes" id="UP000324222">
    <property type="component" value="Unassembled WGS sequence"/>
</dbReference>
<protein>
    <submittedName>
        <fullName evidence="1">Uncharacterized protein</fullName>
    </submittedName>
</protein>